<evidence type="ECO:0000256" key="3">
    <source>
        <dbReference type="ARBA" id="ARBA00023125"/>
    </source>
</evidence>
<dbReference type="PROSITE" id="PS50110">
    <property type="entry name" value="RESPONSE_REGULATORY"/>
    <property type="match status" value="1"/>
</dbReference>
<dbReference type="Gene3D" id="3.40.50.2300">
    <property type="match status" value="1"/>
</dbReference>
<dbReference type="Gene3D" id="1.10.10.10">
    <property type="entry name" value="Winged helix-like DNA-binding domain superfamily/Winged helix DNA-binding domain"/>
    <property type="match status" value="1"/>
</dbReference>
<keyword evidence="10" id="KW-1185">Reference proteome</keyword>
<dbReference type="Pfam" id="PF00486">
    <property type="entry name" value="Trans_reg_C"/>
    <property type="match status" value="1"/>
</dbReference>
<organism evidence="9 10">
    <name type="scientific">Streptomyces palmae</name>
    <dbReference type="NCBI Taxonomy" id="1701085"/>
    <lineage>
        <taxon>Bacteria</taxon>
        <taxon>Bacillati</taxon>
        <taxon>Actinomycetota</taxon>
        <taxon>Actinomycetes</taxon>
        <taxon>Kitasatosporales</taxon>
        <taxon>Streptomycetaceae</taxon>
        <taxon>Streptomyces</taxon>
    </lineage>
</organism>
<keyword evidence="2" id="KW-0805">Transcription regulation</keyword>
<dbReference type="InterPro" id="IPR001789">
    <property type="entry name" value="Sig_transdc_resp-reg_receiver"/>
</dbReference>
<dbReference type="Pfam" id="PF00072">
    <property type="entry name" value="Response_reg"/>
    <property type="match status" value="1"/>
</dbReference>
<dbReference type="GO" id="GO:0000976">
    <property type="term" value="F:transcription cis-regulatory region binding"/>
    <property type="evidence" value="ECO:0007669"/>
    <property type="project" value="TreeGrafter"/>
</dbReference>
<evidence type="ECO:0000313" key="10">
    <source>
        <dbReference type="Proteomes" id="UP000297948"/>
    </source>
</evidence>
<dbReference type="SUPFAM" id="SSF52172">
    <property type="entry name" value="CheY-like"/>
    <property type="match status" value="1"/>
</dbReference>
<evidence type="ECO:0000259" key="7">
    <source>
        <dbReference type="PROSITE" id="PS50110"/>
    </source>
</evidence>
<evidence type="ECO:0000313" key="9">
    <source>
        <dbReference type="EMBL" id="TGA93702.1"/>
    </source>
</evidence>
<dbReference type="SMART" id="SM00448">
    <property type="entry name" value="REC"/>
    <property type="match status" value="1"/>
</dbReference>
<dbReference type="AlphaFoldDB" id="A0A4Z0GFA2"/>
<feature type="domain" description="OmpR/PhoB-type" evidence="8">
    <location>
        <begin position="157"/>
        <end position="250"/>
    </location>
</feature>
<dbReference type="CDD" id="cd17574">
    <property type="entry name" value="REC_OmpR"/>
    <property type="match status" value="1"/>
</dbReference>
<reference evidence="9 10" key="1">
    <citation type="submission" date="2019-03" db="EMBL/GenBank/DDBJ databases">
        <authorList>
            <person name="Gonzalez-Pimentel J.L."/>
        </authorList>
    </citation>
    <scope>NUCLEOTIDE SEQUENCE [LARGE SCALE GENOMIC DNA]</scope>
    <source>
        <strain evidence="9 10">JCM 31289</strain>
    </source>
</reference>
<dbReference type="SMART" id="SM00862">
    <property type="entry name" value="Trans_reg_C"/>
    <property type="match status" value="1"/>
</dbReference>
<evidence type="ECO:0000256" key="4">
    <source>
        <dbReference type="ARBA" id="ARBA00023163"/>
    </source>
</evidence>
<dbReference type="InterPro" id="IPR036388">
    <property type="entry name" value="WH-like_DNA-bd_sf"/>
</dbReference>
<keyword evidence="4" id="KW-0804">Transcription</keyword>
<dbReference type="InterPro" id="IPR011006">
    <property type="entry name" value="CheY-like_superfamily"/>
</dbReference>
<dbReference type="InterPro" id="IPR001867">
    <property type="entry name" value="OmpR/PhoB-type_DNA-bd"/>
</dbReference>
<dbReference type="GO" id="GO:0000156">
    <property type="term" value="F:phosphorelay response regulator activity"/>
    <property type="evidence" value="ECO:0007669"/>
    <property type="project" value="TreeGrafter"/>
</dbReference>
<dbReference type="GO" id="GO:0005829">
    <property type="term" value="C:cytosol"/>
    <property type="evidence" value="ECO:0007669"/>
    <property type="project" value="TreeGrafter"/>
</dbReference>
<dbReference type="InterPro" id="IPR039420">
    <property type="entry name" value="WalR-like"/>
</dbReference>
<dbReference type="PANTHER" id="PTHR48111">
    <property type="entry name" value="REGULATOR OF RPOS"/>
    <property type="match status" value="1"/>
</dbReference>
<name>A0A4Z0GFA2_9ACTN</name>
<accession>A0A4Z0GFA2</accession>
<dbReference type="CDD" id="cd00383">
    <property type="entry name" value="trans_reg_C"/>
    <property type="match status" value="1"/>
</dbReference>
<dbReference type="PROSITE" id="PS51755">
    <property type="entry name" value="OMPR_PHOB"/>
    <property type="match status" value="1"/>
</dbReference>
<dbReference type="OrthoDB" id="9801604at2"/>
<comment type="caution">
    <text evidence="9">The sequence shown here is derived from an EMBL/GenBank/DDBJ whole genome shotgun (WGS) entry which is preliminary data.</text>
</comment>
<dbReference type="Proteomes" id="UP000297948">
    <property type="component" value="Unassembled WGS sequence"/>
</dbReference>
<feature type="modified residue" description="4-aspartylphosphate" evidence="5">
    <location>
        <position position="84"/>
    </location>
</feature>
<dbReference type="GO" id="GO:0006355">
    <property type="term" value="P:regulation of DNA-templated transcription"/>
    <property type="evidence" value="ECO:0007669"/>
    <property type="project" value="InterPro"/>
</dbReference>
<evidence type="ECO:0000256" key="1">
    <source>
        <dbReference type="ARBA" id="ARBA00022553"/>
    </source>
</evidence>
<evidence type="ECO:0000259" key="8">
    <source>
        <dbReference type="PROSITE" id="PS51755"/>
    </source>
</evidence>
<keyword evidence="3 6" id="KW-0238">DNA-binding</keyword>
<dbReference type="Gene3D" id="6.10.250.690">
    <property type="match status" value="1"/>
</dbReference>
<sequence>MRRVSAELYDPRSVLRGEVREDRGRTAVVPRSAWRVLIVDARVEDAQPLAEALRRHGYHVERAGEGFAALETCGERDVDVVLLDIDLPDVDGLQVCRQLAGSGPTAVIALTARGGELDVVLGLQAGADDYLVKPCGIRELLARIEAVMRRVRPRTVRRVLSIGALRIDAALREVRLGGRAIAVTRKEFDLLYVLASRPEMVVTREQLMREVWADSWSRRTVDTHVSSLRTKLGSRDWIVTVHGVGFRIGQA</sequence>
<proteinExistence type="predicted"/>
<evidence type="ECO:0000256" key="6">
    <source>
        <dbReference type="PROSITE-ProRule" id="PRU01091"/>
    </source>
</evidence>
<feature type="DNA-binding region" description="OmpR/PhoB-type" evidence="6">
    <location>
        <begin position="157"/>
        <end position="250"/>
    </location>
</feature>
<dbReference type="GO" id="GO:0032993">
    <property type="term" value="C:protein-DNA complex"/>
    <property type="evidence" value="ECO:0007669"/>
    <property type="project" value="TreeGrafter"/>
</dbReference>
<keyword evidence="1 5" id="KW-0597">Phosphoprotein</keyword>
<feature type="domain" description="Response regulatory" evidence="7">
    <location>
        <begin position="35"/>
        <end position="148"/>
    </location>
</feature>
<dbReference type="EMBL" id="SRID01000360">
    <property type="protein sequence ID" value="TGA93702.1"/>
    <property type="molecule type" value="Genomic_DNA"/>
</dbReference>
<evidence type="ECO:0000256" key="2">
    <source>
        <dbReference type="ARBA" id="ARBA00023015"/>
    </source>
</evidence>
<dbReference type="PANTHER" id="PTHR48111:SF4">
    <property type="entry name" value="DNA-BINDING DUAL TRANSCRIPTIONAL REGULATOR OMPR"/>
    <property type="match status" value="1"/>
</dbReference>
<gene>
    <name evidence="9" type="ORF">E4099_26620</name>
</gene>
<protein>
    <submittedName>
        <fullName evidence="9">Response regulator transcription factor</fullName>
    </submittedName>
</protein>
<evidence type="ECO:0000256" key="5">
    <source>
        <dbReference type="PROSITE-ProRule" id="PRU00169"/>
    </source>
</evidence>